<dbReference type="PANTHER" id="PTHR43298:SF2">
    <property type="entry name" value="FMN_FAD EXPORTER YEEO-RELATED"/>
    <property type="match status" value="1"/>
</dbReference>
<dbReference type="Proteomes" id="UP001161064">
    <property type="component" value="Unassembled WGS sequence"/>
</dbReference>
<dbReference type="EMBL" id="BPFZ01000008">
    <property type="protein sequence ID" value="GIU67337.1"/>
    <property type="molecule type" value="Genomic_DNA"/>
</dbReference>
<proteinExistence type="predicted"/>
<dbReference type="InterPro" id="IPR050222">
    <property type="entry name" value="MATE_MdtK"/>
</dbReference>
<dbReference type="RefSeq" id="WP_284360192.1">
    <property type="nucleotide sequence ID" value="NZ_BPFZ01000008.1"/>
</dbReference>
<feature type="transmembrane region" description="Helical" evidence="2">
    <location>
        <begin position="352"/>
        <end position="373"/>
    </location>
</feature>
<keyword evidence="2" id="KW-0472">Membrane</keyword>
<keyword evidence="4" id="KW-1185">Reference proteome</keyword>
<feature type="transmembrane region" description="Helical" evidence="2">
    <location>
        <begin position="194"/>
        <end position="215"/>
    </location>
</feature>
<reference evidence="3" key="1">
    <citation type="submission" date="2021-05" db="EMBL/GenBank/DDBJ databases">
        <authorList>
            <person name="Tanabe Y."/>
        </authorList>
    </citation>
    <scope>NUCLEOTIDE SEQUENCE</scope>
    <source>
        <strain evidence="3">BOTRYCO-1</strain>
    </source>
</reference>
<protein>
    <submittedName>
        <fullName evidence="3">Multidrug resistance protein NorM</fullName>
    </submittedName>
</protein>
<sequence>MTSAPNAAAELQRGLLKRLILLAAPVAGSNVLVMLMGLVDTILVGRHSATELAELALAWSLNGTALVATIGLLVGVQVLAARRHGENRYQAIGLIWRRGIVTALVVGFLLAIMLHFGALWTLTHLGQQEALAKGAASCTAILGLSLLPNAIYLTCSKTLEALSRPRVALLLMVGANVVNLVLGLKLVPMMGADGAAWATLGARVFLAIGATIWLLNMGDSDQFGFLNFSTKAQPGEAREQVSIGMAAAGSGILEAGSFNILTIIAGIAGVVQVGAFTVVLNMMSIGFMPAMGIASATAVIVSNVRGAGDLAGAKKVAWMGLGLSGAYATLFAIVTLVWATPIASAFTKDPVFLTYTAGLVALVWLMAVPDFLQVVAAQALRALGRPWFPTFSHLVSYVLVMAPLGWFFCLILGRGALGLVEAIAVASLASAGILLLRLANMGSIGSLQVPPSSLSRTKTN</sequence>
<feature type="transmembrane region" description="Helical" evidence="2">
    <location>
        <begin position="100"/>
        <end position="122"/>
    </location>
</feature>
<evidence type="ECO:0000313" key="3">
    <source>
        <dbReference type="EMBL" id="GIU67337.1"/>
    </source>
</evidence>
<feature type="transmembrane region" description="Helical" evidence="2">
    <location>
        <begin position="419"/>
        <end position="439"/>
    </location>
</feature>
<feature type="transmembrane region" description="Helical" evidence="2">
    <location>
        <begin position="167"/>
        <end position="188"/>
    </location>
</feature>
<accession>A0ABQ4PWA8</accession>
<comment type="caution">
    <text evidence="3">The sequence shown here is derived from an EMBL/GenBank/DDBJ whole genome shotgun (WGS) entry which is preliminary data.</text>
</comment>
<feature type="transmembrane region" description="Helical" evidence="2">
    <location>
        <begin position="394"/>
        <end position="413"/>
    </location>
</feature>
<feature type="transmembrane region" description="Helical" evidence="2">
    <location>
        <begin position="316"/>
        <end position="340"/>
    </location>
</feature>
<gene>
    <name evidence="3" type="ORF">PsB1_1491</name>
</gene>
<evidence type="ECO:0000256" key="2">
    <source>
        <dbReference type="SAM" id="Phobius"/>
    </source>
</evidence>
<dbReference type="InterPro" id="IPR002528">
    <property type="entry name" value="MATE_fam"/>
</dbReference>
<organism evidence="3 4">
    <name type="scientific">Candidatus Phycosocius spiralis</name>
    <dbReference type="NCBI Taxonomy" id="2815099"/>
    <lineage>
        <taxon>Bacteria</taxon>
        <taxon>Pseudomonadati</taxon>
        <taxon>Pseudomonadota</taxon>
        <taxon>Alphaproteobacteria</taxon>
        <taxon>Caulobacterales</taxon>
        <taxon>Caulobacterales incertae sedis</taxon>
        <taxon>Candidatus Phycosocius</taxon>
    </lineage>
</organism>
<dbReference type="NCBIfam" id="TIGR00797">
    <property type="entry name" value="matE"/>
    <property type="match status" value="1"/>
</dbReference>
<reference evidence="3" key="2">
    <citation type="journal article" date="2023" name="ISME Commun">
        <title>Characterization of a bloom-associated alphaproteobacterial lineage, 'Candidatus Phycosocius': insights into freshwater algal-bacterial interactions.</title>
        <authorList>
            <person name="Tanabe Y."/>
            <person name="Yamaguchi H."/>
            <person name="Yoshida M."/>
            <person name="Kai A."/>
            <person name="Okazaki Y."/>
        </authorList>
    </citation>
    <scope>NUCLEOTIDE SEQUENCE</scope>
    <source>
        <strain evidence="3">BOTRYCO-1</strain>
    </source>
</reference>
<keyword evidence="1" id="KW-0813">Transport</keyword>
<dbReference type="PANTHER" id="PTHR43298">
    <property type="entry name" value="MULTIDRUG RESISTANCE PROTEIN NORM-RELATED"/>
    <property type="match status" value="1"/>
</dbReference>
<keyword evidence="2" id="KW-1133">Transmembrane helix</keyword>
<feature type="transmembrane region" description="Helical" evidence="2">
    <location>
        <begin position="258"/>
        <end position="279"/>
    </location>
</feature>
<evidence type="ECO:0000313" key="4">
    <source>
        <dbReference type="Proteomes" id="UP001161064"/>
    </source>
</evidence>
<feature type="transmembrane region" description="Helical" evidence="2">
    <location>
        <begin position="59"/>
        <end position="80"/>
    </location>
</feature>
<name>A0ABQ4PWA8_9PROT</name>
<feature type="transmembrane region" description="Helical" evidence="2">
    <location>
        <begin position="134"/>
        <end position="155"/>
    </location>
</feature>
<dbReference type="Pfam" id="PF01554">
    <property type="entry name" value="MatE"/>
    <property type="match status" value="2"/>
</dbReference>
<keyword evidence="2" id="KW-0812">Transmembrane</keyword>
<feature type="transmembrane region" description="Helical" evidence="2">
    <location>
        <begin position="19"/>
        <end position="39"/>
    </location>
</feature>
<evidence type="ECO:0000256" key="1">
    <source>
        <dbReference type="ARBA" id="ARBA00022448"/>
    </source>
</evidence>